<evidence type="ECO:0000259" key="1">
    <source>
        <dbReference type="SMART" id="SM00507"/>
    </source>
</evidence>
<dbReference type="SMART" id="SM00507">
    <property type="entry name" value="HNHc"/>
    <property type="match status" value="1"/>
</dbReference>
<dbReference type="CDD" id="cd00085">
    <property type="entry name" value="HNHc"/>
    <property type="match status" value="1"/>
</dbReference>
<dbReference type="Gene3D" id="1.10.30.50">
    <property type="match status" value="1"/>
</dbReference>
<dbReference type="GO" id="GO:0003676">
    <property type="term" value="F:nucleic acid binding"/>
    <property type="evidence" value="ECO:0007669"/>
    <property type="project" value="InterPro"/>
</dbReference>
<dbReference type="InterPro" id="IPR002711">
    <property type="entry name" value="HNH"/>
</dbReference>
<feature type="domain" description="HNH nuclease" evidence="1">
    <location>
        <begin position="194"/>
        <end position="250"/>
    </location>
</feature>
<evidence type="ECO:0000313" key="3">
    <source>
        <dbReference type="Proteomes" id="UP000325333"/>
    </source>
</evidence>
<accession>A0A5B0KKK1</accession>
<dbReference type="RefSeq" id="WP_149651346.1">
    <property type="nucleotide sequence ID" value="NZ_VEWN01000017.1"/>
</dbReference>
<name>A0A5B0KKK1_9PROT</name>
<organism evidence="2 3">
    <name type="scientific">Azospirillum argentinense</name>
    <dbReference type="NCBI Taxonomy" id="2970906"/>
    <lineage>
        <taxon>Bacteria</taxon>
        <taxon>Pseudomonadati</taxon>
        <taxon>Pseudomonadota</taxon>
        <taxon>Alphaproteobacteria</taxon>
        <taxon>Rhodospirillales</taxon>
        <taxon>Azospirillaceae</taxon>
        <taxon>Azospirillum</taxon>
    </lineage>
</organism>
<dbReference type="EMBL" id="VEWN01000017">
    <property type="protein sequence ID" value="KAA1053187.1"/>
    <property type="molecule type" value="Genomic_DNA"/>
</dbReference>
<comment type="caution">
    <text evidence="2">The sequence shown here is derived from an EMBL/GenBank/DDBJ whole genome shotgun (WGS) entry which is preliminary data.</text>
</comment>
<dbReference type="Proteomes" id="UP000325333">
    <property type="component" value="Unassembled WGS sequence"/>
</dbReference>
<reference evidence="2 3" key="1">
    <citation type="submission" date="2019-07" db="EMBL/GenBank/DDBJ databases">
        <title>Genome sequencing of the stress-tolerant strain Azospirillum brasilense Az19.</title>
        <authorList>
            <person name="Maroniche G.A."/>
            <person name="Garcia J.E."/>
            <person name="Pagnussat L."/>
            <person name="Amenta M."/>
            <person name="Creus C.M."/>
        </authorList>
    </citation>
    <scope>NUCLEOTIDE SEQUENCE [LARGE SCALE GENOMIC DNA]</scope>
    <source>
        <strain evidence="2 3">Az19</strain>
    </source>
</reference>
<gene>
    <name evidence="2" type="ORF">FH063_003106</name>
</gene>
<dbReference type="GO" id="GO:0008270">
    <property type="term" value="F:zinc ion binding"/>
    <property type="evidence" value="ECO:0007669"/>
    <property type="project" value="InterPro"/>
</dbReference>
<protein>
    <recommendedName>
        <fullName evidence="1">HNH nuclease domain-containing protein</fullName>
    </recommendedName>
</protein>
<sequence length="284" mass="32195">MPLLYYWRGDNYARDLDLGVAYHLNQPNPLLHEVEIGDSLWAFTRRPDGVYVLAAELVASAKTLNPKGYRYGPYRLWGDLRRSRYFQADGQPDVTMLIRRLSVRAGGDVLGRAFQGHAAVRRLTEADHRLLAAYAAEMPLEPRARLVPEERLEALLLAGDEAAVAALMRDEEPGLAEERRRYLMTEAVRRDRQHVEALRALYDGRCQICEWAPRARYGADVCEGHHVRWLSRGGQDDLSNMVLVCPNHHRVLHRVDAPFDFATGGFRVGQAIELLALVHHDIAA</sequence>
<dbReference type="AlphaFoldDB" id="A0A5B0KKK1"/>
<dbReference type="GO" id="GO:0004519">
    <property type="term" value="F:endonuclease activity"/>
    <property type="evidence" value="ECO:0007669"/>
    <property type="project" value="InterPro"/>
</dbReference>
<dbReference type="Pfam" id="PF01844">
    <property type="entry name" value="HNH"/>
    <property type="match status" value="1"/>
</dbReference>
<evidence type="ECO:0000313" key="2">
    <source>
        <dbReference type="EMBL" id="KAA1053187.1"/>
    </source>
</evidence>
<proteinExistence type="predicted"/>
<dbReference type="InterPro" id="IPR003615">
    <property type="entry name" value="HNH_nuc"/>
</dbReference>